<dbReference type="PANTHER" id="PTHR21089">
    <property type="entry name" value="SHIKIMATE DEHYDROGENASE"/>
    <property type="match status" value="1"/>
</dbReference>
<dbReference type="GO" id="GO:0009423">
    <property type="term" value="P:chorismate biosynthetic process"/>
    <property type="evidence" value="ECO:0007669"/>
    <property type="project" value="TreeGrafter"/>
</dbReference>
<dbReference type="Gene3D" id="3.40.50.720">
    <property type="entry name" value="NAD(P)-binding Rossmann-like Domain"/>
    <property type="match status" value="1"/>
</dbReference>
<keyword evidence="3" id="KW-1185">Reference proteome</keyword>
<evidence type="ECO:0000313" key="2">
    <source>
        <dbReference type="EMBL" id="PKS05125.1"/>
    </source>
</evidence>
<dbReference type="AlphaFoldDB" id="A0A2N3MY76"/>
<evidence type="ECO:0000313" key="3">
    <source>
        <dbReference type="Proteomes" id="UP000233524"/>
    </source>
</evidence>
<comment type="caution">
    <text evidence="2">The sequence shown here is derived from an EMBL/GenBank/DDBJ whole genome shotgun (WGS) entry which is preliminary data.</text>
</comment>
<dbReference type="Pfam" id="PF08501">
    <property type="entry name" value="Shikimate_dh_N"/>
    <property type="match status" value="1"/>
</dbReference>
<proteinExistence type="predicted"/>
<dbReference type="Gene3D" id="3.40.50.10860">
    <property type="entry name" value="Leucine Dehydrogenase, chain A, domain 1"/>
    <property type="match status" value="1"/>
</dbReference>
<organism evidence="2 3">
    <name type="scientific">Lomentospora prolificans</name>
    <dbReference type="NCBI Taxonomy" id="41688"/>
    <lineage>
        <taxon>Eukaryota</taxon>
        <taxon>Fungi</taxon>
        <taxon>Dikarya</taxon>
        <taxon>Ascomycota</taxon>
        <taxon>Pezizomycotina</taxon>
        <taxon>Sordariomycetes</taxon>
        <taxon>Hypocreomycetidae</taxon>
        <taxon>Microascales</taxon>
        <taxon>Microascaceae</taxon>
        <taxon>Lomentospora</taxon>
    </lineage>
</organism>
<dbReference type="OrthoDB" id="204377at2759"/>
<dbReference type="Proteomes" id="UP000233524">
    <property type="component" value="Unassembled WGS sequence"/>
</dbReference>
<sequence length="325" mass="35880">MASVPEINSFPGLPTAGKEDVLAGLDRHGYLFGKKITNSLSPFLHGVIYQDLGIQWGQVRLDSDDIESFLNLIKDPKFYGASVTMPNKVAIIPHLDELTPECRDVGACNTIFLKTGLDGKRLFCGANTDTVGIRESFFRNVDKELFVNRPAMVIGGGGAARSAIYALRTWMEVRDIYIVNRDKAEVDAVFAECEAKGFGKGLVRIDTVEDAVKAEAPGAIVACVPDFPPKTEAEIRTRKIIEAMLGKERKGAMLEMCYNPTPFTALGGIAEENGWKVILGTEAMIWQGLEQDRYWTGREVNELPVAKVQRAIEDVVMNRVRRPSL</sequence>
<dbReference type="InterPro" id="IPR046346">
    <property type="entry name" value="Aminoacid_DH-like_N_sf"/>
</dbReference>
<reference evidence="2 3" key="1">
    <citation type="journal article" date="2017" name="G3 (Bethesda)">
        <title>First Draft Genome Sequence of the Pathogenic Fungus Lomentospora prolificans (Formerly Scedosporium prolificans).</title>
        <authorList>
            <person name="Luo R."/>
            <person name="Zimin A."/>
            <person name="Workman R."/>
            <person name="Fan Y."/>
            <person name="Pertea G."/>
            <person name="Grossman N."/>
            <person name="Wear M.P."/>
            <person name="Jia B."/>
            <person name="Miller H."/>
            <person name="Casadevall A."/>
            <person name="Timp W."/>
            <person name="Zhang S.X."/>
            <person name="Salzberg S.L."/>
        </authorList>
    </citation>
    <scope>NUCLEOTIDE SEQUENCE [LARGE SCALE GENOMIC DNA]</scope>
    <source>
        <strain evidence="2 3">JHH-5317</strain>
    </source>
</reference>
<dbReference type="InterPro" id="IPR013708">
    <property type="entry name" value="Shikimate_DH-bd_N"/>
</dbReference>
<dbReference type="InterPro" id="IPR022893">
    <property type="entry name" value="Shikimate_DH_fam"/>
</dbReference>
<dbReference type="InParanoid" id="A0A2N3MY76"/>
<dbReference type="VEuPathDB" id="FungiDB:jhhlp_008492"/>
<dbReference type="SUPFAM" id="SSF53223">
    <property type="entry name" value="Aminoacid dehydrogenase-like, N-terminal domain"/>
    <property type="match status" value="1"/>
</dbReference>
<accession>A0A2N3MY76</accession>
<dbReference type="GO" id="GO:0019632">
    <property type="term" value="P:shikimate metabolic process"/>
    <property type="evidence" value="ECO:0007669"/>
    <property type="project" value="TreeGrafter"/>
</dbReference>
<dbReference type="PANTHER" id="PTHR21089:SF1">
    <property type="entry name" value="BIFUNCTIONAL 3-DEHYDROQUINATE DEHYDRATASE_SHIKIMATE DEHYDROGENASE, CHLOROPLASTIC"/>
    <property type="match status" value="1"/>
</dbReference>
<dbReference type="STRING" id="41688.A0A2N3MY76"/>
<protein>
    <recommendedName>
        <fullName evidence="1">Shikimate dehydrogenase substrate binding N-terminal domain-containing protein</fullName>
    </recommendedName>
</protein>
<dbReference type="EMBL" id="NLAX01001623">
    <property type="protein sequence ID" value="PKS05125.1"/>
    <property type="molecule type" value="Genomic_DNA"/>
</dbReference>
<dbReference type="InterPro" id="IPR036291">
    <property type="entry name" value="NAD(P)-bd_dom_sf"/>
</dbReference>
<dbReference type="CDD" id="cd01065">
    <property type="entry name" value="NAD_bind_Shikimate_DH"/>
    <property type="match status" value="1"/>
</dbReference>
<dbReference type="GO" id="GO:0004764">
    <property type="term" value="F:shikimate 3-dehydrogenase (NADP+) activity"/>
    <property type="evidence" value="ECO:0007669"/>
    <property type="project" value="InterPro"/>
</dbReference>
<name>A0A2N3MY76_9PEZI</name>
<gene>
    <name evidence="2" type="ORF">jhhlp_008492</name>
</gene>
<feature type="domain" description="Shikimate dehydrogenase substrate binding N-terminal" evidence="1">
    <location>
        <begin position="31"/>
        <end position="111"/>
    </location>
</feature>
<dbReference type="SUPFAM" id="SSF51735">
    <property type="entry name" value="NAD(P)-binding Rossmann-fold domains"/>
    <property type="match status" value="1"/>
</dbReference>
<evidence type="ECO:0000259" key="1">
    <source>
        <dbReference type="Pfam" id="PF08501"/>
    </source>
</evidence>